<accession>A0A064CG36</accession>
<reference evidence="1" key="1">
    <citation type="submission" date="2014-05" db="EMBL/GenBank/DDBJ databases">
        <title>Genome sequence of Mycobacterium aromaticivorans strain JS19b1T (= DSM 45407T).</title>
        <authorList>
            <person name="Kwak Y."/>
            <person name="Park G.-S."/>
            <person name="Li Q.X."/>
            <person name="Lee S.-E."/>
            <person name="Shin J.-H."/>
        </authorList>
    </citation>
    <scope>NUCLEOTIDE SEQUENCE [LARGE SCALE GENOMIC DNA]</scope>
    <source>
        <strain evidence="1">JS19b1</strain>
    </source>
</reference>
<dbReference type="Proteomes" id="UP000022835">
    <property type="component" value="Unassembled WGS sequence"/>
</dbReference>
<name>A0A064CG36_9MYCO</name>
<dbReference type="GO" id="GO:0009312">
    <property type="term" value="P:oligosaccharide biosynthetic process"/>
    <property type="evidence" value="ECO:0007669"/>
    <property type="project" value="InterPro"/>
</dbReference>
<dbReference type="Gene3D" id="3.40.50.150">
    <property type="entry name" value="Vaccinia Virus protein VP39"/>
    <property type="match status" value="1"/>
</dbReference>
<dbReference type="SUPFAM" id="SSF53335">
    <property type="entry name" value="S-adenosyl-L-methionine-dependent methyltransferases"/>
    <property type="match status" value="1"/>
</dbReference>
<sequence>MTSGLPHSYFDALYAESADPWELASRWYERRKYAITMALLPRERYRHAFEPGCSIGVLTEQLSARCDHVTAVDVADAALAHADARLRASGSCDDITLLNRSFDTEWPATDFDLVVISEVGYYFDAATLQETLAREIPRLQPCATILSAHWRHPVSDYPLSGDAVTAIVAGTPGLHRIGGYRDDDVTIEVFDTGSAQSVAARTSVPGAKPR</sequence>
<dbReference type="OrthoDB" id="116799at2"/>
<protein>
    <submittedName>
        <fullName evidence="1">SAM-dependent methlyltransferase</fullName>
    </submittedName>
</protein>
<dbReference type="InterPro" id="IPR029063">
    <property type="entry name" value="SAM-dependent_MTases_sf"/>
</dbReference>
<evidence type="ECO:0000313" key="1">
    <source>
        <dbReference type="EMBL" id="KDE97722.1"/>
    </source>
</evidence>
<proteinExistence type="predicted"/>
<dbReference type="EMBL" id="JALN02000001">
    <property type="protein sequence ID" value="KDE97722.1"/>
    <property type="molecule type" value="Genomic_DNA"/>
</dbReference>
<gene>
    <name evidence="1" type="ORF">Y900_001915</name>
</gene>
<dbReference type="InterPro" id="IPR008715">
    <property type="entry name" value="SAM-MeTfrase_NodS-like"/>
</dbReference>
<dbReference type="RefSeq" id="WP_036338360.1">
    <property type="nucleotide sequence ID" value="NZ_JALN02000001.1"/>
</dbReference>
<keyword evidence="2" id="KW-1185">Reference proteome</keyword>
<evidence type="ECO:0000313" key="2">
    <source>
        <dbReference type="Proteomes" id="UP000022835"/>
    </source>
</evidence>
<comment type="caution">
    <text evidence="1">The sequence shown here is derived from an EMBL/GenBank/DDBJ whole genome shotgun (WGS) entry which is preliminary data.</text>
</comment>
<dbReference type="Pfam" id="PF05401">
    <property type="entry name" value="NodS"/>
    <property type="match status" value="1"/>
</dbReference>
<dbReference type="AlphaFoldDB" id="A0A064CG36"/>
<dbReference type="GO" id="GO:0008757">
    <property type="term" value="F:S-adenosylmethionine-dependent methyltransferase activity"/>
    <property type="evidence" value="ECO:0007669"/>
    <property type="project" value="InterPro"/>
</dbReference>
<dbReference type="STRING" id="1440774.Y900_001915"/>
<dbReference type="eggNOG" id="COG2264">
    <property type="taxonomic scope" value="Bacteria"/>
</dbReference>
<organism evidence="1 2">
    <name type="scientific">Mycolicibacterium aromaticivorans JS19b1 = JCM 16368</name>
    <dbReference type="NCBI Taxonomy" id="1440774"/>
    <lineage>
        <taxon>Bacteria</taxon>
        <taxon>Bacillati</taxon>
        <taxon>Actinomycetota</taxon>
        <taxon>Actinomycetes</taxon>
        <taxon>Mycobacteriales</taxon>
        <taxon>Mycobacteriaceae</taxon>
        <taxon>Mycolicibacterium</taxon>
    </lineage>
</organism>